<dbReference type="PROSITE" id="PS00139">
    <property type="entry name" value="THIOL_PROTEASE_CYS"/>
    <property type="match status" value="1"/>
</dbReference>
<name>A0A5J4V5S2_9EUKA</name>
<gene>
    <name evidence="3" type="ORF">EZS28_026997</name>
</gene>
<dbReference type="InterPro" id="IPR013128">
    <property type="entry name" value="Peptidase_C1A"/>
</dbReference>
<dbReference type="InterPro" id="IPR000668">
    <property type="entry name" value="Peptidase_C1A_C"/>
</dbReference>
<dbReference type="SMART" id="SM00645">
    <property type="entry name" value="Pept_C1"/>
    <property type="match status" value="1"/>
</dbReference>
<dbReference type="Gene3D" id="3.90.70.10">
    <property type="entry name" value="Cysteine proteinases"/>
    <property type="match status" value="1"/>
</dbReference>
<evidence type="ECO:0000313" key="3">
    <source>
        <dbReference type="EMBL" id="KAA6377475.1"/>
    </source>
</evidence>
<comment type="similarity">
    <text evidence="1">Belongs to the peptidase C1 family.</text>
</comment>
<feature type="domain" description="Peptidase C1A papain C-terminal" evidence="2">
    <location>
        <begin position="66"/>
        <end position="260"/>
    </location>
</feature>
<dbReference type="InterPro" id="IPR025660">
    <property type="entry name" value="Pept_his_AS"/>
</dbReference>
<dbReference type="GO" id="GO:0008234">
    <property type="term" value="F:cysteine-type peptidase activity"/>
    <property type="evidence" value="ECO:0007669"/>
    <property type="project" value="InterPro"/>
</dbReference>
<dbReference type="InterPro" id="IPR038765">
    <property type="entry name" value="Papain-like_cys_pep_sf"/>
</dbReference>
<keyword evidence="3" id="KW-0645">Protease</keyword>
<proteinExistence type="inferred from homology"/>
<dbReference type="PRINTS" id="PR00705">
    <property type="entry name" value="PAPAIN"/>
</dbReference>
<sequence length="260" mass="28838">MKIFIVSLLAVVLADPIVDKINSNPKSTWHARDYPPEIINTAKVRAMCGTKVSEGGEPAPLDRNDLPVEFDSRERWPGKLQPIRDQGHCGSCWAHAVAETAEHRLSIQGCDVGRISPQDLVSCDLIDFGCNGGSPIFSWEWAHFMGLATEDCIPYVSGDGQVPTCPKECVNGSDIHRIKANKVGYVDSHKLQQNLLEFGPFELAFMVYEDFMTYATGVYQHLEGILLGGHAVVLIGWGVHNDIPYWIVQNSWGEDWGEDV</sequence>
<dbReference type="EMBL" id="SNRW01009787">
    <property type="protein sequence ID" value="KAA6377475.1"/>
    <property type="molecule type" value="Genomic_DNA"/>
</dbReference>
<reference evidence="3 4" key="1">
    <citation type="submission" date="2019-03" db="EMBL/GenBank/DDBJ databases">
        <title>Single cell metagenomics reveals metabolic interactions within the superorganism composed of flagellate Streblomastix strix and complex community of Bacteroidetes bacteria on its surface.</title>
        <authorList>
            <person name="Treitli S.C."/>
            <person name="Kolisko M."/>
            <person name="Husnik F."/>
            <person name="Keeling P."/>
            <person name="Hampl V."/>
        </authorList>
    </citation>
    <scope>NUCLEOTIDE SEQUENCE [LARGE SCALE GENOMIC DNA]</scope>
    <source>
        <strain evidence="3">ST1C</strain>
    </source>
</reference>
<dbReference type="Pfam" id="PF00112">
    <property type="entry name" value="Peptidase_C1"/>
    <property type="match status" value="1"/>
</dbReference>
<keyword evidence="3" id="KW-0378">Hydrolase</keyword>
<evidence type="ECO:0000313" key="4">
    <source>
        <dbReference type="Proteomes" id="UP000324800"/>
    </source>
</evidence>
<dbReference type="GO" id="GO:0006508">
    <property type="term" value="P:proteolysis"/>
    <property type="evidence" value="ECO:0007669"/>
    <property type="project" value="UniProtKB-KW"/>
</dbReference>
<evidence type="ECO:0000256" key="1">
    <source>
        <dbReference type="ARBA" id="ARBA00008455"/>
    </source>
</evidence>
<dbReference type="OrthoDB" id="640249at2759"/>
<dbReference type="PANTHER" id="PTHR12411">
    <property type="entry name" value="CYSTEINE PROTEASE FAMILY C1-RELATED"/>
    <property type="match status" value="1"/>
</dbReference>
<protein>
    <submittedName>
        <fullName evidence="3">Putative cathepsin B5 cysteine protease</fullName>
    </submittedName>
</protein>
<dbReference type="AlphaFoldDB" id="A0A5J4V5S2"/>
<organism evidence="3 4">
    <name type="scientific">Streblomastix strix</name>
    <dbReference type="NCBI Taxonomy" id="222440"/>
    <lineage>
        <taxon>Eukaryota</taxon>
        <taxon>Metamonada</taxon>
        <taxon>Preaxostyla</taxon>
        <taxon>Oxymonadida</taxon>
        <taxon>Streblomastigidae</taxon>
        <taxon>Streblomastix</taxon>
    </lineage>
</organism>
<dbReference type="InterPro" id="IPR000169">
    <property type="entry name" value="Pept_cys_AS"/>
</dbReference>
<dbReference type="SUPFAM" id="SSF54001">
    <property type="entry name" value="Cysteine proteinases"/>
    <property type="match status" value="1"/>
</dbReference>
<accession>A0A5J4V5S2</accession>
<dbReference type="PROSITE" id="PS00639">
    <property type="entry name" value="THIOL_PROTEASE_HIS"/>
    <property type="match status" value="1"/>
</dbReference>
<comment type="caution">
    <text evidence="3">The sequence shown here is derived from an EMBL/GenBank/DDBJ whole genome shotgun (WGS) entry which is preliminary data.</text>
</comment>
<dbReference type="Proteomes" id="UP000324800">
    <property type="component" value="Unassembled WGS sequence"/>
</dbReference>
<evidence type="ECO:0000259" key="2">
    <source>
        <dbReference type="SMART" id="SM00645"/>
    </source>
</evidence>